<evidence type="ECO:0000313" key="1">
    <source>
        <dbReference type="EMBL" id="OVF08725.1"/>
    </source>
</evidence>
<evidence type="ECO:0008006" key="3">
    <source>
        <dbReference type="Google" id="ProtNLM"/>
    </source>
</evidence>
<dbReference type="AlphaFoldDB" id="A0AA91Q036"/>
<dbReference type="EMBL" id="LYUB02000007">
    <property type="protein sequence ID" value="OVF08725.1"/>
    <property type="molecule type" value="Genomic_DNA"/>
</dbReference>
<proteinExistence type="predicted"/>
<sequence length="89" mass="10235">MNETRQNTRTRHKKEQGAFGKAIHYGFDLVIVSAFLAGVRRNTGLTPDLDMLPNESANYYAQKYLDIGESIFDYSSAYLRSSDYFKRSK</sequence>
<name>A0AA91Q036_CLALS</name>
<dbReference type="PANTHER" id="PTHR28075:SF1">
    <property type="entry name" value="DUF1748-DOMAIN-CONTAINING PROTEIN"/>
    <property type="match status" value="1"/>
</dbReference>
<organism evidence="1 2">
    <name type="scientific">Clavispora lusitaniae</name>
    <name type="common">Candida lusitaniae</name>
    <dbReference type="NCBI Taxonomy" id="36911"/>
    <lineage>
        <taxon>Eukaryota</taxon>
        <taxon>Fungi</taxon>
        <taxon>Dikarya</taxon>
        <taxon>Ascomycota</taxon>
        <taxon>Saccharomycotina</taxon>
        <taxon>Pichiomycetes</taxon>
        <taxon>Metschnikowiaceae</taxon>
        <taxon>Clavispora</taxon>
    </lineage>
</organism>
<dbReference type="GO" id="GO:0005737">
    <property type="term" value="C:cytoplasm"/>
    <property type="evidence" value="ECO:0007669"/>
    <property type="project" value="TreeGrafter"/>
</dbReference>
<dbReference type="Pfam" id="PF08520">
    <property type="entry name" value="Mitofissin"/>
    <property type="match status" value="1"/>
</dbReference>
<dbReference type="Proteomes" id="UP000195602">
    <property type="component" value="Unassembled WGS sequence"/>
</dbReference>
<dbReference type="InterPro" id="IPR013726">
    <property type="entry name" value="Mitofissin"/>
</dbReference>
<evidence type="ECO:0000313" key="2">
    <source>
        <dbReference type="Proteomes" id="UP000195602"/>
    </source>
</evidence>
<comment type="caution">
    <text evidence="1">The sequence shown here is derived from an EMBL/GenBank/DDBJ whole genome shotgun (WGS) entry which is preliminary data.</text>
</comment>
<reference evidence="1 2" key="1">
    <citation type="submission" date="2017-04" db="EMBL/GenBank/DDBJ databases">
        <title>Draft genome of the yeast Clavispora lusitaniae type strain CBS 6936.</title>
        <authorList>
            <person name="Durrens P."/>
            <person name="Klopp C."/>
            <person name="Biteau N."/>
            <person name="Fitton-Ouhabi V."/>
            <person name="Dementhon K."/>
            <person name="Accoceberry I."/>
            <person name="Sherman D.J."/>
            <person name="Noel T."/>
        </authorList>
    </citation>
    <scope>NUCLEOTIDE SEQUENCE [LARGE SCALE GENOMIC DNA]</scope>
    <source>
        <strain evidence="1 2">CBS 6936</strain>
    </source>
</reference>
<dbReference type="PANTHER" id="PTHR28075">
    <property type="entry name" value="CHROMOSOME 16, WHOLE GENOME SHOTGUN SEQUENCE"/>
    <property type="match status" value="1"/>
</dbReference>
<dbReference type="KEGG" id="clus:A9F13_07g01947"/>
<protein>
    <recommendedName>
        <fullName evidence="3">DUF1748-domain-containing protein</fullName>
    </recommendedName>
</protein>
<gene>
    <name evidence="1" type="ORF">A9F13_07g01947</name>
</gene>
<accession>A0AA91Q036</accession>